<evidence type="ECO:0000313" key="3">
    <source>
        <dbReference type="EMBL" id="WTU73584.1"/>
    </source>
</evidence>
<gene>
    <name evidence="3" type="ORF">OG327_09670</name>
</gene>
<accession>A0AAU2JLE2</accession>
<sequence>MNGQDDFERNLRERLAQDAQAVRPAAAPYPEIVRQGRVEQRRRLAVAGAVLVALTVVPATALAFTGERAGSHPADRVSVAGGGPGPSAAPQSPQPPSGPAGPATSGQLADGLTLQDAATGLEQCLDYNVARRPDGPMGTRALGKASDYRILLAHRSTGNDNSPGDGHFIVAVKDTPVQIRLICTVKDGRVEGSNTSGGGGAEPDRGPVVPDMNGGKLYLQRLSGSGPWKLPYRWGSIGTVVDPRVARVTVSYGGATVEAAIDHGWFAATGVLERSVTMAPRIKGYDAQGTQVYDSDQDKYYDKPIP</sequence>
<dbReference type="AlphaFoldDB" id="A0AAU2JLE2"/>
<keyword evidence="2" id="KW-1133">Transmembrane helix</keyword>
<organism evidence="3">
    <name type="scientific">Streptomyces sp. NBC_00049</name>
    <dbReference type="NCBI Taxonomy" id="2903617"/>
    <lineage>
        <taxon>Bacteria</taxon>
        <taxon>Bacillati</taxon>
        <taxon>Actinomycetota</taxon>
        <taxon>Actinomycetes</taxon>
        <taxon>Kitasatosporales</taxon>
        <taxon>Streptomycetaceae</taxon>
        <taxon>Streptomyces</taxon>
    </lineage>
</organism>
<evidence type="ECO:0000256" key="2">
    <source>
        <dbReference type="SAM" id="Phobius"/>
    </source>
</evidence>
<dbReference type="EMBL" id="CP108264">
    <property type="protein sequence ID" value="WTU73584.1"/>
    <property type="molecule type" value="Genomic_DNA"/>
</dbReference>
<keyword evidence="2" id="KW-0812">Transmembrane</keyword>
<name>A0AAU2JLE2_9ACTN</name>
<reference evidence="3" key="1">
    <citation type="submission" date="2022-10" db="EMBL/GenBank/DDBJ databases">
        <title>The complete genomes of actinobacterial strains from the NBC collection.</title>
        <authorList>
            <person name="Joergensen T.S."/>
            <person name="Alvarez Arevalo M."/>
            <person name="Sterndorff E.B."/>
            <person name="Faurdal D."/>
            <person name="Vuksanovic O."/>
            <person name="Mourched A.-S."/>
            <person name="Charusanti P."/>
            <person name="Shaw S."/>
            <person name="Blin K."/>
            <person name="Weber T."/>
        </authorList>
    </citation>
    <scope>NUCLEOTIDE SEQUENCE</scope>
    <source>
        <strain evidence="3">NBC_00049</strain>
    </source>
</reference>
<feature type="region of interest" description="Disordered" evidence="1">
    <location>
        <begin position="69"/>
        <end position="108"/>
    </location>
</feature>
<protein>
    <submittedName>
        <fullName evidence="3">Uncharacterized protein</fullName>
    </submittedName>
</protein>
<keyword evidence="2" id="KW-0472">Membrane</keyword>
<evidence type="ECO:0000256" key="1">
    <source>
        <dbReference type="SAM" id="MobiDB-lite"/>
    </source>
</evidence>
<feature type="transmembrane region" description="Helical" evidence="2">
    <location>
        <begin position="44"/>
        <end position="64"/>
    </location>
</feature>
<proteinExistence type="predicted"/>